<proteinExistence type="predicted"/>
<sequence length="196" mass="20763">MKIGVIGAGYIGGLLAKKFVEAGFNVELSNSRGPETLQMMAAELGENAAAVTVEQAAKNDIIVLAVKWESVQTALNSVVSLLDGKIIIDATNPFSNNDKLLELSSSASEIVASYVPHAHIVKAFNSLYGDWIDADPVVNNGNRVVFISGDNKEAKKTVSKLVNKMGFSPIDIGDLKTGELQQTGKPLGGLNLIHLS</sequence>
<evidence type="ECO:0000259" key="2">
    <source>
        <dbReference type="Pfam" id="PF03807"/>
    </source>
</evidence>
<reference evidence="4" key="1">
    <citation type="submission" date="2023-07" db="EMBL/GenBank/DDBJ databases">
        <title>Dyadobacter sp. nov 'subterranea' isolated from contaminted grondwater.</title>
        <authorList>
            <person name="Szabo I."/>
            <person name="Al-Omari J."/>
            <person name="Szerdahelyi S.G."/>
            <person name="Rado J."/>
        </authorList>
    </citation>
    <scope>NUCLEOTIDE SEQUENCE [LARGE SCALE GENOMIC DNA]</scope>
    <source>
        <strain evidence="4">UP-52</strain>
    </source>
</reference>
<dbReference type="PANTHER" id="PTHR14239:SF10">
    <property type="entry name" value="REDUCTASE"/>
    <property type="match status" value="1"/>
</dbReference>
<organism evidence="3 4">
    <name type="scientific">Dyadobacter subterraneus</name>
    <dbReference type="NCBI Taxonomy" id="2773304"/>
    <lineage>
        <taxon>Bacteria</taxon>
        <taxon>Pseudomonadati</taxon>
        <taxon>Bacteroidota</taxon>
        <taxon>Cytophagia</taxon>
        <taxon>Cytophagales</taxon>
        <taxon>Spirosomataceae</taxon>
        <taxon>Dyadobacter</taxon>
    </lineage>
</organism>
<name>A0ABR9W766_9BACT</name>
<evidence type="ECO:0000256" key="1">
    <source>
        <dbReference type="ARBA" id="ARBA00023002"/>
    </source>
</evidence>
<dbReference type="InterPro" id="IPR036291">
    <property type="entry name" value="NAD(P)-bd_dom_sf"/>
</dbReference>
<dbReference type="Pfam" id="PF03807">
    <property type="entry name" value="F420_oxidored"/>
    <property type="match status" value="1"/>
</dbReference>
<evidence type="ECO:0000313" key="3">
    <source>
        <dbReference type="EMBL" id="MBE9461309.1"/>
    </source>
</evidence>
<feature type="domain" description="Pyrroline-5-carboxylate reductase catalytic N-terminal" evidence="2">
    <location>
        <begin position="2"/>
        <end position="93"/>
    </location>
</feature>
<evidence type="ECO:0000313" key="4">
    <source>
        <dbReference type="Proteomes" id="UP000634134"/>
    </source>
</evidence>
<gene>
    <name evidence="3" type="ORF">IEE83_05375</name>
</gene>
<accession>A0ABR9W766</accession>
<keyword evidence="1" id="KW-0560">Oxidoreductase</keyword>
<dbReference type="InterPro" id="IPR051267">
    <property type="entry name" value="STEAP_metalloreductase"/>
</dbReference>
<dbReference type="PANTHER" id="PTHR14239">
    <property type="entry name" value="DUDULIN-RELATED"/>
    <property type="match status" value="1"/>
</dbReference>
<comment type="caution">
    <text evidence="3">The sequence shown here is derived from an EMBL/GenBank/DDBJ whole genome shotgun (WGS) entry which is preliminary data.</text>
</comment>
<dbReference type="EMBL" id="JACYGY010000001">
    <property type="protein sequence ID" value="MBE9461309.1"/>
    <property type="molecule type" value="Genomic_DNA"/>
</dbReference>
<dbReference type="SUPFAM" id="SSF51735">
    <property type="entry name" value="NAD(P)-binding Rossmann-fold domains"/>
    <property type="match status" value="1"/>
</dbReference>
<protein>
    <submittedName>
        <fullName evidence="3">NADPH-dependent F420 reductase</fullName>
    </submittedName>
</protein>
<dbReference type="RefSeq" id="WP_194119580.1">
    <property type="nucleotide sequence ID" value="NZ_JACYGY010000001.1"/>
</dbReference>
<dbReference type="Proteomes" id="UP000634134">
    <property type="component" value="Unassembled WGS sequence"/>
</dbReference>
<dbReference type="Gene3D" id="3.40.50.720">
    <property type="entry name" value="NAD(P)-binding Rossmann-like Domain"/>
    <property type="match status" value="1"/>
</dbReference>
<dbReference type="InterPro" id="IPR028939">
    <property type="entry name" value="P5C_Rdtase_cat_N"/>
</dbReference>
<keyword evidence="4" id="KW-1185">Reference proteome</keyword>